<dbReference type="EMBL" id="CADCWN010000081">
    <property type="protein sequence ID" value="CAA9561233.1"/>
    <property type="molecule type" value="Genomic_DNA"/>
</dbReference>
<organism evidence="4">
    <name type="scientific">uncultured Thermomicrobiales bacterium</name>
    <dbReference type="NCBI Taxonomy" id="1645740"/>
    <lineage>
        <taxon>Bacteria</taxon>
        <taxon>Pseudomonadati</taxon>
        <taxon>Thermomicrobiota</taxon>
        <taxon>Thermomicrobia</taxon>
        <taxon>Thermomicrobiales</taxon>
        <taxon>environmental samples</taxon>
    </lineage>
</organism>
<dbReference type="AlphaFoldDB" id="A0A6J4UXE8"/>
<evidence type="ECO:0000313" key="4">
    <source>
        <dbReference type="EMBL" id="CAA9561233.1"/>
    </source>
</evidence>
<feature type="region of interest" description="Disordered" evidence="1">
    <location>
        <begin position="47"/>
        <end position="101"/>
    </location>
</feature>
<dbReference type="InterPro" id="IPR003646">
    <property type="entry name" value="SH3-like_bac-type"/>
</dbReference>
<accession>A0A6J4UXE8</accession>
<evidence type="ECO:0000259" key="3">
    <source>
        <dbReference type="PROSITE" id="PS51781"/>
    </source>
</evidence>
<dbReference type="SMART" id="SM00287">
    <property type="entry name" value="SH3b"/>
    <property type="match status" value="1"/>
</dbReference>
<protein>
    <recommendedName>
        <fullName evidence="3">SH3b domain-containing protein</fullName>
    </recommendedName>
</protein>
<feature type="compositionally biased region" description="Polar residues" evidence="1">
    <location>
        <begin position="47"/>
        <end position="57"/>
    </location>
</feature>
<dbReference type="PROSITE" id="PS51781">
    <property type="entry name" value="SH3B"/>
    <property type="match status" value="1"/>
</dbReference>
<reference evidence="4" key="1">
    <citation type="submission" date="2020-02" db="EMBL/GenBank/DDBJ databases">
        <authorList>
            <person name="Meier V. D."/>
        </authorList>
    </citation>
    <scope>NUCLEOTIDE SEQUENCE</scope>
    <source>
        <strain evidence="4">AVDCRST_MAG18</strain>
    </source>
</reference>
<feature type="domain" description="SH3b" evidence="3">
    <location>
        <begin position="108"/>
        <end position="179"/>
    </location>
</feature>
<evidence type="ECO:0000256" key="2">
    <source>
        <dbReference type="SAM" id="Phobius"/>
    </source>
</evidence>
<feature type="compositionally biased region" description="Low complexity" evidence="1">
    <location>
        <begin position="74"/>
        <end position="101"/>
    </location>
</feature>
<feature type="transmembrane region" description="Helical" evidence="2">
    <location>
        <begin position="20"/>
        <end position="40"/>
    </location>
</feature>
<proteinExistence type="predicted"/>
<gene>
    <name evidence="4" type="ORF">AVDCRST_MAG18-1095</name>
</gene>
<keyword evidence="2" id="KW-0812">Transmembrane</keyword>
<keyword evidence="2" id="KW-1133">Transmembrane helix</keyword>
<name>A0A6J4UXE8_9BACT</name>
<evidence type="ECO:0000256" key="1">
    <source>
        <dbReference type="SAM" id="MobiDB-lite"/>
    </source>
</evidence>
<sequence length="179" mass="17871">MNMETGGFGGDNRRKYLVPALIVAAALVVLLLILGIGALLRSRNNASAPTATVSRTATARGPIVAGGSPTPAGTRTTALPSASASPRPSVAPSTGASAAPSAAPAGAGKNYLVANTGGDNINLRSSASASSDIVARLAEGDQIVEIGPVANADGREWRRIRTSDGIEGWIASEFTAPAP</sequence>
<dbReference type="Gene3D" id="2.30.30.40">
    <property type="entry name" value="SH3 Domains"/>
    <property type="match status" value="1"/>
</dbReference>
<keyword evidence="2" id="KW-0472">Membrane</keyword>
<dbReference type="Pfam" id="PF08239">
    <property type="entry name" value="SH3_3"/>
    <property type="match status" value="1"/>
</dbReference>